<evidence type="ECO:0000313" key="3">
    <source>
        <dbReference type="EMBL" id="AAY55170.1"/>
    </source>
</evidence>
<feature type="non-terminal residue" evidence="3">
    <location>
        <position position="1"/>
    </location>
</feature>
<evidence type="ECO:0000313" key="2">
    <source>
        <dbReference type="EMBL" id="AAY55162.1"/>
    </source>
</evidence>
<evidence type="ECO:0000256" key="1">
    <source>
        <dbReference type="SAM" id="SignalP"/>
    </source>
</evidence>
<dbReference type="EMBL" id="BT022781">
    <property type="protein sequence ID" value="AAY55197.1"/>
    <property type="molecule type" value="mRNA"/>
</dbReference>
<keyword evidence="1" id="KW-0732">Signal</keyword>
<accession>Q4V5A2</accession>
<protein>
    <submittedName>
        <fullName evidence="4">IP14431p</fullName>
    </submittedName>
    <submittedName>
        <fullName evidence="2">IP14631p</fullName>
    </submittedName>
    <submittedName>
        <fullName evidence="3">IP14731p</fullName>
    </submittedName>
</protein>
<evidence type="ECO:0000313" key="4">
    <source>
        <dbReference type="EMBL" id="AAY55197.1"/>
    </source>
</evidence>
<dbReference type="EMBL" id="BT022754">
    <property type="protein sequence ID" value="AAY55170.1"/>
    <property type="molecule type" value="mRNA"/>
</dbReference>
<dbReference type="AlphaFoldDB" id="Q4V5A2"/>
<name>Q4V5A2_DROME</name>
<dbReference type="EMBL" id="BT022746">
    <property type="protein sequence ID" value="AAY55162.1"/>
    <property type="molecule type" value="mRNA"/>
</dbReference>
<feature type="chain" id="PRO_5010138905" evidence="1">
    <location>
        <begin position="36"/>
        <end position="148"/>
    </location>
</feature>
<reference evidence="3" key="1">
    <citation type="submission" date="2005-05" db="EMBL/GenBank/DDBJ databases">
        <authorList>
            <person name="Stapleton M."/>
            <person name="Carlson J."/>
            <person name="Chavez C."/>
            <person name="Frise E."/>
            <person name="George R."/>
            <person name="Pacleb J."/>
            <person name="Park S."/>
            <person name="Wan K."/>
            <person name="Yu C."/>
            <person name="Celniker S."/>
        </authorList>
    </citation>
    <scope>NUCLEOTIDE SEQUENCE</scope>
</reference>
<feature type="signal peptide" evidence="1">
    <location>
        <begin position="1"/>
        <end position="35"/>
    </location>
</feature>
<proteinExistence type="evidence at transcript level"/>
<sequence>RPRRRQPRGNAGRKLSDVGLLMLLSVISSASLAAASLTASGFGGSFSLSLAEENLTGLSISSTLLSESTATKTGLLAMAFVFSPLRSSDSSANFPGSSGALPPYGHCFLVEPVAAIASLCVSSSISTSFAACSAGDSKLFSPLRTGNP</sequence>
<organism evidence="3">
    <name type="scientific">Drosophila melanogaster</name>
    <name type="common">Fruit fly</name>
    <dbReference type="NCBI Taxonomy" id="7227"/>
    <lineage>
        <taxon>Eukaryota</taxon>
        <taxon>Metazoa</taxon>
        <taxon>Ecdysozoa</taxon>
        <taxon>Arthropoda</taxon>
        <taxon>Hexapoda</taxon>
        <taxon>Insecta</taxon>
        <taxon>Pterygota</taxon>
        <taxon>Neoptera</taxon>
        <taxon>Endopterygota</taxon>
        <taxon>Diptera</taxon>
        <taxon>Brachycera</taxon>
        <taxon>Muscomorpha</taxon>
        <taxon>Ephydroidea</taxon>
        <taxon>Drosophilidae</taxon>
        <taxon>Drosophila</taxon>
        <taxon>Sophophora</taxon>
    </lineage>
</organism>